<feature type="compositionally biased region" description="Gly residues" evidence="1">
    <location>
        <begin position="466"/>
        <end position="479"/>
    </location>
</feature>
<accession>A0A9X2VY48</accession>
<gene>
    <name evidence="3" type="ORF">NZH93_44105</name>
</gene>
<dbReference type="GO" id="GO:0005975">
    <property type="term" value="P:carbohydrate metabolic process"/>
    <property type="evidence" value="ECO:0007669"/>
    <property type="project" value="UniProtKB-ARBA"/>
</dbReference>
<dbReference type="InterPro" id="IPR013783">
    <property type="entry name" value="Ig-like_fold"/>
</dbReference>
<dbReference type="SUPFAM" id="SSF117074">
    <property type="entry name" value="Hypothetical protein PA1324"/>
    <property type="match status" value="2"/>
</dbReference>
<feature type="transmembrane region" description="Helical" evidence="2">
    <location>
        <begin position="487"/>
        <end position="507"/>
    </location>
</feature>
<evidence type="ECO:0000256" key="2">
    <source>
        <dbReference type="SAM" id="Phobius"/>
    </source>
</evidence>
<keyword evidence="2" id="KW-1133">Transmembrane helix</keyword>
<dbReference type="EMBL" id="JANYMP010000038">
    <property type="protein sequence ID" value="MCS7483863.1"/>
    <property type="molecule type" value="Genomic_DNA"/>
</dbReference>
<keyword evidence="2" id="KW-0812">Transmembrane</keyword>
<dbReference type="RefSeq" id="WP_259629316.1">
    <property type="nucleotide sequence ID" value="NZ_JANYMP010000038.1"/>
</dbReference>
<comment type="caution">
    <text evidence="3">The sequence shown here is derived from an EMBL/GenBank/DDBJ whole genome shotgun (WGS) entry which is preliminary data.</text>
</comment>
<evidence type="ECO:0000256" key="1">
    <source>
        <dbReference type="SAM" id="MobiDB-lite"/>
    </source>
</evidence>
<dbReference type="AlphaFoldDB" id="A0A9X2VY48"/>
<reference evidence="3" key="1">
    <citation type="submission" date="2022-08" db="EMBL/GenBank/DDBJ databases">
        <authorList>
            <person name="Tistechok S."/>
            <person name="Samborskyy M."/>
            <person name="Roman I."/>
        </authorList>
    </citation>
    <scope>NUCLEOTIDE SEQUENCE</scope>
    <source>
        <strain evidence="3">DSM 103496</strain>
    </source>
</reference>
<keyword evidence="2" id="KW-0472">Membrane</keyword>
<sequence>MEPAPTTPEPEVVAAGADPAVTVKVNGGPYLVGQKIPVEITVTNLGTAMATGVKAYNEFVSGSRLGISGYGELGTPAGASIPAGEKLVVTAEGYVYSWAGQPVSRIRIYSANDSSLENNTFEWATSIVEPDSGRGSVSGLVYGDANGNGAADTGEGLAGVQINISNDLDVVRGRTGADGRFTIGDLPLRHYRVSAGDAPDGWVVRSASRNVDVDGDEYLEFGAVRPFSDQLGVSIDFTEDTYQVGQTAEMVVVLTNKGDADISGVKAGCDRSGEGPHVVDMVLGDLAWNAAGVTVPAGRSRTLTITGVVPPHAAGFASVKVACDFGPDGDPNGHPWASDVVRVPGAGPGGTFGHLYYDRDGDTIGDADEFVAGVELAAFDRITGLFAAATTTDANGRWEFTNLPAGPYELEIRGPWKFEHGTMGFYIGTCGLHCGGGVTVRILPVPVDPDPEPTTTQPTPTTTAPAGGGGGGSTTGGGLATTGASTVGLTAFGLLVLVAGVGAVTATRRRRGA</sequence>
<dbReference type="Gene3D" id="2.60.40.10">
    <property type="entry name" value="Immunoglobulins"/>
    <property type="match status" value="2"/>
</dbReference>
<keyword evidence="4" id="KW-1185">Reference proteome</keyword>
<protein>
    <recommendedName>
        <fullName evidence="5">SdrD B-like protein</fullName>
    </recommendedName>
</protein>
<proteinExistence type="predicted"/>
<organism evidence="3 4">
    <name type="scientific">Umezawaea endophytica</name>
    <dbReference type="NCBI Taxonomy" id="1654476"/>
    <lineage>
        <taxon>Bacteria</taxon>
        <taxon>Bacillati</taxon>
        <taxon>Actinomycetota</taxon>
        <taxon>Actinomycetes</taxon>
        <taxon>Pseudonocardiales</taxon>
        <taxon>Pseudonocardiaceae</taxon>
        <taxon>Umezawaea</taxon>
    </lineage>
</organism>
<feature type="region of interest" description="Disordered" evidence="1">
    <location>
        <begin position="446"/>
        <end position="479"/>
    </location>
</feature>
<feature type="compositionally biased region" description="Low complexity" evidence="1">
    <location>
        <begin position="453"/>
        <end position="465"/>
    </location>
</feature>
<evidence type="ECO:0008006" key="5">
    <source>
        <dbReference type="Google" id="ProtNLM"/>
    </source>
</evidence>
<name>A0A9X2VY48_9PSEU</name>
<evidence type="ECO:0000313" key="3">
    <source>
        <dbReference type="EMBL" id="MCS7483863.1"/>
    </source>
</evidence>
<evidence type="ECO:0000313" key="4">
    <source>
        <dbReference type="Proteomes" id="UP001141259"/>
    </source>
</evidence>
<dbReference type="Proteomes" id="UP001141259">
    <property type="component" value="Unassembled WGS sequence"/>
</dbReference>